<feature type="transmembrane region" description="Helical" evidence="2">
    <location>
        <begin position="145"/>
        <end position="168"/>
    </location>
</feature>
<keyword evidence="2" id="KW-0472">Membrane</keyword>
<dbReference type="EMBL" id="ML975407">
    <property type="protein sequence ID" value="KAF1830165.1"/>
    <property type="molecule type" value="Genomic_DNA"/>
</dbReference>
<dbReference type="Pfam" id="PF06687">
    <property type="entry name" value="SUR7"/>
    <property type="match status" value="1"/>
</dbReference>
<keyword evidence="2" id="KW-0812">Transmembrane</keyword>
<feature type="transmembrane region" description="Helical" evidence="2">
    <location>
        <begin position="188"/>
        <end position="209"/>
    </location>
</feature>
<reference evidence="3" key="1">
    <citation type="submission" date="2020-01" db="EMBL/GenBank/DDBJ databases">
        <authorList>
            <consortium name="DOE Joint Genome Institute"/>
            <person name="Haridas S."/>
            <person name="Albert R."/>
            <person name="Binder M."/>
            <person name="Bloem J."/>
            <person name="Labutti K."/>
            <person name="Salamov A."/>
            <person name="Andreopoulos B."/>
            <person name="Baker S.E."/>
            <person name="Barry K."/>
            <person name="Bills G."/>
            <person name="Bluhm B.H."/>
            <person name="Cannon C."/>
            <person name="Castanera R."/>
            <person name="Culley D.E."/>
            <person name="Daum C."/>
            <person name="Ezra D."/>
            <person name="Gonzalez J.B."/>
            <person name="Henrissat B."/>
            <person name="Kuo A."/>
            <person name="Liang C."/>
            <person name="Lipzen A."/>
            <person name="Lutzoni F."/>
            <person name="Magnuson J."/>
            <person name="Mondo S."/>
            <person name="Nolan M."/>
            <person name="Ohm R."/>
            <person name="Pangilinan J."/>
            <person name="Park H.-J."/>
            <person name="Ramirez L."/>
            <person name="Alfaro M."/>
            <person name="Sun H."/>
            <person name="Tritt A."/>
            <person name="Yoshinaga Y."/>
            <person name="Zwiers L.-H."/>
            <person name="Turgeon B.G."/>
            <person name="Goodwin S.B."/>
            <person name="Spatafora J.W."/>
            <person name="Crous P.W."/>
            <person name="Grigoriev I.V."/>
        </authorList>
    </citation>
    <scope>NUCLEOTIDE SEQUENCE</scope>
    <source>
        <strain evidence="3">P77</strain>
    </source>
</reference>
<dbReference type="GO" id="GO:0006897">
    <property type="term" value="P:endocytosis"/>
    <property type="evidence" value="ECO:0007669"/>
    <property type="project" value="TreeGrafter"/>
</dbReference>
<feature type="transmembrane region" description="Helical" evidence="2">
    <location>
        <begin position="117"/>
        <end position="138"/>
    </location>
</feature>
<feature type="compositionally biased region" description="Basic and acidic residues" evidence="1">
    <location>
        <begin position="240"/>
        <end position="251"/>
    </location>
</feature>
<dbReference type="AlphaFoldDB" id="A0A6A5JYM6"/>
<organism evidence="3 4">
    <name type="scientific">Decorospora gaudefroyi</name>
    <dbReference type="NCBI Taxonomy" id="184978"/>
    <lineage>
        <taxon>Eukaryota</taxon>
        <taxon>Fungi</taxon>
        <taxon>Dikarya</taxon>
        <taxon>Ascomycota</taxon>
        <taxon>Pezizomycotina</taxon>
        <taxon>Dothideomycetes</taxon>
        <taxon>Pleosporomycetidae</taxon>
        <taxon>Pleosporales</taxon>
        <taxon>Pleosporineae</taxon>
        <taxon>Pleosporaceae</taxon>
        <taxon>Decorospora</taxon>
    </lineage>
</organism>
<dbReference type="PANTHER" id="PTHR36414">
    <property type="entry name" value="PROTEIN SUR7"/>
    <property type="match status" value="1"/>
</dbReference>
<dbReference type="GO" id="GO:0005938">
    <property type="term" value="C:cell cortex"/>
    <property type="evidence" value="ECO:0007669"/>
    <property type="project" value="TreeGrafter"/>
</dbReference>
<sequence>MAGPTRPLLAFGSLVFVAAGLLFQFLTILTGGVNSSPLDKFYFLEASTNNIPNARNPSRWTFFAICGADPSTGDNTNCGDPKAALPFDPPRNFDTQENIPEAFIGTSQYFYMSRFMFAFYLIALFFAAVALISGLLALCSRLGGYLSSMMTAVALFFQTVAAGLMTAWVVKGRDGFQSAGFEARIGRYLMGFTWAAVACYFLATIMFCLGGRLGGDRSSGVRRTRSTKSNRSRGSFLETDSQRRVKDDYSV</sequence>
<dbReference type="Proteomes" id="UP000800040">
    <property type="component" value="Unassembled WGS sequence"/>
</dbReference>
<dbReference type="OrthoDB" id="5419460at2759"/>
<dbReference type="GO" id="GO:0005886">
    <property type="term" value="C:plasma membrane"/>
    <property type="evidence" value="ECO:0007669"/>
    <property type="project" value="InterPro"/>
</dbReference>
<dbReference type="PANTHER" id="PTHR36414:SF1">
    <property type="entry name" value="PROTEIN SUR7"/>
    <property type="match status" value="1"/>
</dbReference>
<gene>
    <name evidence="3" type="ORF">BDW02DRAFT_573304</name>
</gene>
<dbReference type="GO" id="GO:0045121">
    <property type="term" value="C:membrane raft"/>
    <property type="evidence" value="ECO:0007669"/>
    <property type="project" value="TreeGrafter"/>
</dbReference>
<keyword evidence="2" id="KW-1133">Transmembrane helix</keyword>
<protein>
    <submittedName>
        <fullName evidence="3">SUR7-domain-containing protein</fullName>
    </submittedName>
</protein>
<evidence type="ECO:0000256" key="2">
    <source>
        <dbReference type="SAM" id="Phobius"/>
    </source>
</evidence>
<evidence type="ECO:0000313" key="3">
    <source>
        <dbReference type="EMBL" id="KAF1830165.1"/>
    </source>
</evidence>
<accession>A0A6A5JYM6</accession>
<dbReference type="GO" id="GO:0032185">
    <property type="term" value="P:septin cytoskeleton organization"/>
    <property type="evidence" value="ECO:0007669"/>
    <property type="project" value="TreeGrafter"/>
</dbReference>
<evidence type="ECO:0000313" key="4">
    <source>
        <dbReference type="Proteomes" id="UP000800040"/>
    </source>
</evidence>
<proteinExistence type="predicted"/>
<name>A0A6A5JYM6_9PLEO</name>
<feature type="compositionally biased region" description="Basic residues" evidence="1">
    <location>
        <begin position="220"/>
        <end position="231"/>
    </location>
</feature>
<evidence type="ECO:0000256" key="1">
    <source>
        <dbReference type="SAM" id="MobiDB-lite"/>
    </source>
</evidence>
<keyword evidence="4" id="KW-1185">Reference proteome</keyword>
<dbReference type="GO" id="GO:0030866">
    <property type="term" value="P:cortical actin cytoskeleton organization"/>
    <property type="evidence" value="ECO:0007669"/>
    <property type="project" value="TreeGrafter"/>
</dbReference>
<feature type="region of interest" description="Disordered" evidence="1">
    <location>
        <begin position="216"/>
        <end position="251"/>
    </location>
</feature>
<dbReference type="GO" id="GO:0031505">
    <property type="term" value="P:fungal-type cell wall organization"/>
    <property type="evidence" value="ECO:0007669"/>
    <property type="project" value="TreeGrafter"/>
</dbReference>
<dbReference type="InterPro" id="IPR009571">
    <property type="entry name" value="SUR7/Rim9-like_fungi"/>
</dbReference>